<proteinExistence type="predicted"/>
<dbReference type="EMBL" id="OZ019898">
    <property type="protein sequence ID" value="CAK9229774.1"/>
    <property type="molecule type" value="Genomic_DNA"/>
</dbReference>
<reference evidence="2" key="1">
    <citation type="submission" date="2024-02" db="EMBL/GenBank/DDBJ databases">
        <authorList>
            <consortium name="ELIXIR-Norway"/>
            <consortium name="Elixir Norway"/>
        </authorList>
    </citation>
    <scope>NUCLEOTIDE SEQUENCE</scope>
</reference>
<protein>
    <submittedName>
        <fullName evidence="2">Uncharacterized protein</fullName>
    </submittedName>
</protein>
<gene>
    <name evidence="2" type="ORF">CSSPTR1EN2_LOCUS19901</name>
</gene>
<sequence>MIPLRTKCSATRPRPAPRANSIKLHESTTDPAEVAAMRGYIPASCPVSPRDPLPGLSTDIPIIVLSISDDEEAKNKVEEASTRINRLQHDEISRLQCSAPLASGSSTRASRIPPYPYVREPSIPPLQHPLLGAGRRSKKQADK</sequence>
<accession>A0ABP0UTR9</accession>
<evidence type="ECO:0000313" key="2">
    <source>
        <dbReference type="EMBL" id="CAK9229774.1"/>
    </source>
</evidence>
<feature type="region of interest" description="Disordered" evidence="1">
    <location>
        <begin position="97"/>
        <end position="143"/>
    </location>
</feature>
<organism evidence="2 3">
    <name type="scientific">Sphagnum troendelagicum</name>
    <dbReference type="NCBI Taxonomy" id="128251"/>
    <lineage>
        <taxon>Eukaryota</taxon>
        <taxon>Viridiplantae</taxon>
        <taxon>Streptophyta</taxon>
        <taxon>Embryophyta</taxon>
        <taxon>Bryophyta</taxon>
        <taxon>Sphagnophytina</taxon>
        <taxon>Sphagnopsida</taxon>
        <taxon>Sphagnales</taxon>
        <taxon>Sphagnaceae</taxon>
        <taxon>Sphagnum</taxon>
    </lineage>
</organism>
<evidence type="ECO:0000313" key="3">
    <source>
        <dbReference type="Proteomes" id="UP001497512"/>
    </source>
</evidence>
<evidence type="ECO:0000256" key="1">
    <source>
        <dbReference type="SAM" id="MobiDB-lite"/>
    </source>
</evidence>
<name>A0ABP0UTR9_9BRYO</name>
<dbReference type="Proteomes" id="UP001497512">
    <property type="component" value="Chromosome 6"/>
</dbReference>
<feature type="region of interest" description="Disordered" evidence="1">
    <location>
        <begin position="1"/>
        <end position="29"/>
    </location>
</feature>
<keyword evidence="3" id="KW-1185">Reference proteome</keyword>